<evidence type="ECO:0000259" key="3">
    <source>
        <dbReference type="PROSITE" id="PS51722"/>
    </source>
</evidence>
<dbReference type="GO" id="GO:0005525">
    <property type="term" value="F:GTP binding"/>
    <property type="evidence" value="ECO:0007669"/>
    <property type="project" value="UniProtKB-KW"/>
</dbReference>
<dbReference type="InterPro" id="IPR009001">
    <property type="entry name" value="Transl_elong_EF1A/Init_IF2_C"/>
</dbReference>
<accession>A0A3G4ZVC5</accession>
<dbReference type="InterPro" id="IPR009000">
    <property type="entry name" value="Transl_B-barrel_sf"/>
</dbReference>
<dbReference type="InterPro" id="IPR027417">
    <property type="entry name" value="P-loop_NTPase"/>
</dbReference>
<evidence type="ECO:0000313" key="4">
    <source>
        <dbReference type="EMBL" id="AYV78858.1"/>
    </source>
</evidence>
<reference evidence="4" key="1">
    <citation type="submission" date="2018-10" db="EMBL/GenBank/DDBJ databases">
        <title>Hidden diversity of soil giant viruses.</title>
        <authorList>
            <person name="Schulz F."/>
            <person name="Alteio L."/>
            <person name="Goudeau D."/>
            <person name="Ryan E.M."/>
            <person name="Malmstrom R.R."/>
            <person name="Blanchard J."/>
            <person name="Woyke T."/>
        </authorList>
    </citation>
    <scope>NUCLEOTIDE SEQUENCE</scope>
    <source>
        <strain evidence="4">EDV1</strain>
    </source>
</reference>
<name>A0A3G4ZVC5_9VIRU</name>
<dbReference type="GO" id="GO:0003924">
    <property type="term" value="F:GTPase activity"/>
    <property type="evidence" value="ECO:0007669"/>
    <property type="project" value="InterPro"/>
</dbReference>
<feature type="domain" description="Tr-type G" evidence="3">
    <location>
        <begin position="52"/>
        <end position="280"/>
    </location>
</feature>
<dbReference type="SUPFAM" id="SSF50447">
    <property type="entry name" value="Translation proteins"/>
    <property type="match status" value="1"/>
</dbReference>
<dbReference type="SUPFAM" id="SSF50465">
    <property type="entry name" value="EF-Tu/eEF-1alpha/eIF2-gamma C-terminal domain"/>
    <property type="match status" value="1"/>
</dbReference>
<dbReference type="PANTHER" id="PTHR43721:SF9">
    <property type="entry name" value="GTP-BINDING PROTEIN 1"/>
    <property type="match status" value="1"/>
</dbReference>
<dbReference type="EMBL" id="MK072105">
    <property type="protein sequence ID" value="AYV78858.1"/>
    <property type="molecule type" value="Genomic_DNA"/>
</dbReference>
<keyword evidence="4" id="KW-0251">Elongation factor</keyword>
<sequence length="584" mass="65817">MVIKYIINLNIKFSQKLKLIIYAYYQYNNIQNYYIMDGVQIDNTNTEEVSKNKEVAIVVTGSVDSGKSSFIGVMTSGQLDDGNGSARLSVAKHPHEKRTGKTSDISTRSLHLDNGQVVTLIDLCGHEKYLKTTTFGITGYFPDYAIVVVAANRGLLKMTKEHLGILLYMKIPIVIVITRVDIAPAEIYDGTVKLIKKTMQACKKKVEFVNSLKEFSLSPTELKEKELQSIKKVQELADFLQTNDSLIPVISISNKTGYYVDVIKTLIKSFKPRKLWNSQTTSSIFYIDSTFAPPGIGTVVSGKLKGKSLKVGDIIYIGPQGKNFVAVKIRSMHNNVRESIRELHDSQRGCISISVIDKKNDLTRENIKKGMIAVHPEVLTKNVAYRFISRIEILNHSTTIANNYCPVINAGCISQTSRLLGYEVVDKDNVDNEKDIVDRLLKKINTPKSLLDEEEAKIEKKVDSVPNPNNTNATDKDVNPLVLDENADPIDENSKQINKKDKKDRKGLKTKDIAIAAFKFKFRPEFIEKDMTFFFREGCTRGVGQILDILPIAEDIDANPDQATRRRRGHYYRRKNKKNLPTVI</sequence>
<dbReference type="InterPro" id="IPR050055">
    <property type="entry name" value="EF-Tu_GTPase"/>
</dbReference>
<evidence type="ECO:0000256" key="2">
    <source>
        <dbReference type="ARBA" id="ARBA00023134"/>
    </source>
</evidence>
<protein>
    <submittedName>
        <fullName evidence="4">GTP binding translation elongation factor</fullName>
    </submittedName>
</protein>
<dbReference type="Gene3D" id="2.40.30.10">
    <property type="entry name" value="Translation factors"/>
    <property type="match status" value="1"/>
</dbReference>
<dbReference type="Gene3D" id="3.40.50.300">
    <property type="entry name" value="P-loop containing nucleotide triphosphate hydrolases"/>
    <property type="match status" value="1"/>
</dbReference>
<dbReference type="SUPFAM" id="SSF52540">
    <property type="entry name" value="P-loop containing nucleoside triphosphate hydrolases"/>
    <property type="match status" value="1"/>
</dbReference>
<keyword evidence="2" id="KW-0342">GTP-binding</keyword>
<dbReference type="PANTHER" id="PTHR43721">
    <property type="entry name" value="ELONGATION FACTOR TU-RELATED"/>
    <property type="match status" value="1"/>
</dbReference>
<dbReference type="PROSITE" id="PS51722">
    <property type="entry name" value="G_TR_2"/>
    <property type="match status" value="1"/>
</dbReference>
<keyword evidence="4" id="KW-0648">Protein biosynthesis</keyword>
<dbReference type="InterPro" id="IPR000795">
    <property type="entry name" value="T_Tr_GTP-bd_dom"/>
</dbReference>
<proteinExistence type="predicted"/>
<keyword evidence="1" id="KW-0547">Nucleotide-binding</keyword>
<gene>
    <name evidence="4" type="ORF">Edafosvirus40_3</name>
</gene>
<dbReference type="Pfam" id="PF00009">
    <property type="entry name" value="GTP_EFTU"/>
    <property type="match status" value="1"/>
</dbReference>
<organism evidence="4">
    <name type="scientific">Edafosvirus sp</name>
    <dbReference type="NCBI Taxonomy" id="2487765"/>
    <lineage>
        <taxon>Viruses</taxon>
        <taxon>Varidnaviria</taxon>
        <taxon>Bamfordvirae</taxon>
        <taxon>Nucleocytoviricota</taxon>
        <taxon>Megaviricetes</taxon>
        <taxon>Imitervirales</taxon>
        <taxon>Mimiviridae</taxon>
        <taxon>Klosneuvirinae</taxon>
    </lineage>
</organism>
<evidence type="ECO:0000256" key="1">
    <source>
        <dbReference type="ARBA" id="ARBA00022741"/>
    </source>
</evidence>